<accession>X1DQH5</accession>
<reference evidence="1" key="1">
    <citation type="journal article" date="2014" name="Front. Microbiol.">
        <title>High frequency of phylogenetically diverse reductive dehalogenase-homologous genes in deep subseafloor sedimentary metagenomes.</title>
        <authorList>
            <person name="Kawai M."/>
            <person name="Futagami T."/>
            <person name="Toyoda A."/>
            <person name="Takaki Y."/>
            <person name="Nishi S."/>
            <person name="Hori S."/>
            <person name="Arai W."/>
            <person name="Tsubouchi T."/>
            <person name="Morono Y."/>
            <person name="Uchiyama I."/>
            <person name="Ito T."/>
            <person name="Fujiyama A."/>
            <person name="Inagaki F."/>
            <person name="Takami H."/>
        </authorList>
    </citation>
    <scope>NUCLEOTIDE SEQUENCE</scope>
    <source>
        <strain evidence="1">Expedition CK06-06</strain>
    </source>
</reference>
<proteinExistence type="predicted"/>
<sequence length="136" mass="15349">MSGENNTPGGDWNQWDGAYRGKFYSGIREWLGRLYATDDNAQDPTTNQQLIILDGSIQPTDDILLEGRYLHIMNPEEVGVLRSKNVGDEVDLRLTYDYTEDVSFGLLSAWFFPGEYYQSPINDIASELVGSVVLTF</sequence>
<name>X1DQH5_9ZZZZ</name>
<evidence type="ECO:0008006" key="2">
    <source>
        <dbReference type="Google" id="ProtNLM"/>
    </source>
</evidence>
<dbReference type="AlphaFoldDB" id="X1DQH5"/>
<dbReference type="InterPro" id="IPR053728">
    <property type="entry name" value="Alginate_Permeability_Chnl"/>
</dbReference>
<protein>
    <recommendedName>
        <fullName evidence="2">Alginate export domain-containing protein</fullName>
    </recommendedName>
</protein>
<evidence type="ECO:0000313" key="1">
    <source>
        <dbReference type="EMBL" id="GAH10465.1"/>
    </source>
</evidence>
<dbReference type="EMBL" id="BART01031079">
    <property type="protein sequence ID" value="GAH10465.1"/>
    <property type="molecule type" value="Genomic_DNA"/>
</dbReference>
<gene>
    <name evidence="1" type="ORF">S01H4_54069</name>
</gene>
<comment type="caution">
    <text evidence="1">The sequence shown here is derived from an EMBL/GenBank/DDBJ whole genome shotgun (WGS) entry which is preliminary data.</text>
</comment>
<organism evidence="1">
    <name type="scientific">marine sediment metagenome</name>
    <dbReference type="NCBI Taxonomy" id="412755"/>
    <lineage>
        <taxon>unclassified sequences</taxon>
        <taxon>metagenomes</taxon>
        <taxon>ecological metagenomes</taxon>
    </lineage>
</organism>
<dbReference type="Gene3D" id="2.40.160.100">
    <property type="match status" value="1"/>
</dbReference>